<dbReference type="InterPro" id="IPR032808">
    <property type="entry name" value="DoxX"/>
</dbReference>
<feature type="transmembrane region" description="Helical" evidence="5">
    <location>
        <begin position="95"/>
        <end position="114"/>
    </location>
</feature>
<dbReference type="EMBL" id="SAUN01000001">
    <property type="protein sequence ID" value="RVX46387.1"/>
    <property type="molecule type" value="Genomic_DNA"/>
</dbReference>
<protein>
    <submittedName>
        <fullName evidence="6">DoxX-like protein</fullName>
    </submittedName>
</protein>
<name>A0A438MKY2_9ACTN</name>
<comment type="caution">
    <text evidence="6">The sequence shown here is derived from an EMBL/GenBank/DDBJ whole genome shotgun (WGS) entry which is preliminary data.</text>
</comment>
<accession>A0A438MKY2</accession>
<keyword evidence="4 5" id="KW-0472">Membrane</keyword>
<evidence type="ECO:0000256" key="4">
    <source>
        <dbReference type="ARBA" id="ARBA00023136"/>
    </source>
</evidence>
<keyword evidence="2 5" id="KW-0812">Transmembrane</keyword>
<evidence type="ECO:0000256" key="1">
    <source>
        <dbReference type="ARBA" id="ARBA00004141"/>
    </source>
</evidence>
<sequence length="116" mass="11983">MFTAYVVVVVATVVSNIAAAIADFVRVPWILGNMSKNGVPHSWLYPLGIAKAVGALGVLAGLAVPAIGVAAAAGLVLYFIGAVVTVARARWYSHLPFPAAFLLLAIGCLVLRLLSP</sequence>
<dbReference type="Pfam" id="PF13564">
    <property type="entry name" value="DoxX_2"/>
    <property type="match status" value="1"/>
</dbReference>
<dbReference type="RefSeq" id="WP_127938495.1">
    <property type="nucleotide sequence ID" value="NZ_SAUN01000001.1"/>
</dbReference>
<organism evidence="6 7">
    <name type="scientific">Nonomuraea polychroma</name>
    <dbReference type="NCBI Taxonomy" id="46176"/>
    <lineage>
        <taxon>Bacteria</taxon>
        <taxon>Bacillati</taxon>
        <taxon>Actinomycetota</taxon>
        <taxon>Actinomycetes</taxon>
        <taxon>Streptosporangiales</taxon>
        <taxon>Streptosporangiaceae</taxon>
        <taxon>Nonomuraea</taxon>
    </lineage>
</organism>
<dbReference type="GO" id="GO:0016020">
    <property type="term" value="C:membrane"/>
    <property type="evidence" value="ECO:0007669"/>
    <property type="project" value="UniProtKB-SubCell"/>
</dbReference>
<gene>
    <name evidence="6" type="ORF">EDD27_9263</name>
</gene>
<comment type="subcellular location">
    <subcellularLocation>
        <location evidence="1">Membrane</location>
        <topology evidence="1">Multi-pass membrane protein</topology>
    </subcellularLocation>
</comment>
<feature type="transmembrane region" description="Helical" evidence="5">
    <location>
        <begin position="69"/>
        <end position="89"/>
    </location>
</feature>
<keyword evidence="7" id="KW-1185">Reference proteome</keyword>
<keyword evidence="3 5" id="KW-1133">Transmembrane helix</keyword>
<dbReference type="AlphaFoldDB" id="A0A438MKY2"/>
<dbReference type="Proteomes" id="UP000284824">
    <property type="component" value="Unassembled WGS sequence"/>
</dbReference>
<evidence type="ECO:0000256" key="5">
    <source>
        <dbReference type="SAM" id="Phobius"/>
    </source>
</evidence>
<evidence type="ECO:0000313" key="7">
    <source>
        <dbReference type="Proteomes" id="UP000284824"/>
    </source>
</evidence>
<evidence type="ECO:0000256" key="2">
    <source>
        <dbReference type="ARBA" id="ARBA00022692"/>
    </source>
</evidence>
<evidence type="ECO:0000313" key="6">
    <source>
        <dbReference type="EMBL" id="RVX46387.1"/>
    </source>
</evidence>
<evidence type="ECO:0000256" key="3">
    <source>
        <dbReference type="ARBA" id="ARBA00022989"/>
    </source>
</evidence>
<reference evidence="6 7" key="1">
    <citation type="submission" date="2019-01" db="EMBL/GenBank/DDBJ databases">
        <title>Sequencing the genomes of 1000 actinobacteria strains.</title>
        <authorList>
            <person name="Klenk H.-P."/>
        </authorList>
    </citation>
    <scope>NUCLEOTIDE SEQUENCE [LARGE SCALE GENOMIC DNA]</scope>
    <source>
        <strain evidence="6 7">DSM 43925</strain>
    </source>
</reference>
<proteinExistence type="predicted"/>